<keyword evidence="1" id="KW-0472">Membrane</keyword>
<dbReference type="EMBL" id="LR589071">
    <property type="protein sequence ID" value="VTO96033.1"/>
    <property type="molecule type" value="Genomic_DNA"/>
</dbReference>
<evidence type="ECO:0000313" key="2">
    <source>
        <dbReference type="EMBL" id="VTO96033.1"/>
    </source>
</evidence>
<dbReference type="InterPro" id="IPR046291">
    <property type="entry name" value="DUF6328"/>
</dbReference>
<sequence length="184" mass="20271">MTALPPNDAMITAMDVDHPEYDQPWDHRERGETEAERLDRNWASLLQELRVTQTGVQLLTGFLLTLPFQQRFDLLGDTMRAVYLATVGCSVGATVALIAPVGMHRLLFRRHRLLVLVSAAHRSAYAGLVLLGLALTGVTVIIFDAVSGHAAGIIAGTCALALFAVFWLLVPLWLRSRNLKLRDS</sequence>
<protein>
    <recommendedName>
        <fullName evidence="3">Sodium:proton antiporter</fullName>
    </recommendedName>
</protein>
<gene>
    <name evidence="2" type="ORF">BIN_B_01316</name>
</gene>
<feature type="transmembrane region" description="Helical" evidence="1">
    <location>
        <begin position="81"/>
        <end position="103"/>
    </location>
</feature>
<feature type="transmembrane region" description="Helical" evidence="1">
    <location>
        <begin position="124"/>
        <end position="143"/>
    </location>
</feature>
<feature type="transmembrane region" description="Helical" evidence="1">
    <location>
        <begin position="149"/>
        <end position="174"/>
    </location>
</feature>
<dbReference type="Pfam" id="PF19853">
    <property type="entry name" value="DUF6328"/>
    <property type="match status" value="1"/>
</dbReference>
<name>A0A653EES8_9MYCO</name>
<reference evidence="2" key="1">
    <citation type="submission" date="2019-05" db="EMBL/GenBank/DDBJ databases">
        <authorList>
            <person name="Naeem R."/>
            <person name="Antony C."/>
            <person name="Guan Q."/>
        </authorList>
    </citation>
    <scope>NUCLEOTIDE SEQUENCE</scope>
    <source>
        <strain evidence="2">2</strain>
    </source>
</reference>
<keyword evidence="1" id="KW-1133">Transmembrane helix</keyword>
<evidence type="ECO:0008006" key="3">
    <source>
        <dbReference type="Google" id="ProtNLM"/>
    </source>
</evidence>
<evidence type="ECO:0000256" key="1">
    <source>
        <dbReference type="SAM" id="Phobius"/>
    </source>
</evidence>
<organism evidence="2">
    <name type="scientific">Mycobacterium riyadhense</name>
    <dbReference type="NCBI Taxonomy" id="486698"/>
    <lineage>
        <taxon>Bacteria</taxon>
        <taxon>Bacillati</taxon>
        <taxon>Actinomycetota</taxon>
        <taxon>Actinomycetes</taxon>
        <taxon>Mycobacteriales</taxon>
        <taxon>Mycobacteriaceae</taxon>
        <taxon>Mycobacterium</taxon>
    </lineage>
</organism>
<dbReference type="AlphaFoldDB" id="A0A653EES8"/>
<accession>A0A653EES8</accession>
<proteinExistence type="predicted"/>
<keyword evidence="1" id="KW-0812">Transmembrane</keyword>